<dbReference type="Proteomes" id="UP001223646">
    <property type="component" value="Unassembled WGS sequence"/>
</dbReference>
<feature type="compositionally biased region" description="Acidic residues" evidence="1">
    <location>
        <begin position="231"/>
        <end position="243"/>
    </location>
</feature>
<gene>
    <name evidence="2" type="ORF">QP460_006025</name>
</gene>
<feature type="compositionally biased region" description="Gly residues" evidence="1">
    <location>
        <begin position="244"/>
        <end position="255"/>
    </location>
</feature>
<name>A0AAW9SKM1_CORAY</name>
<protein>
    <submittedName>
        <fullName evidence="2">DUF1542 domain-containing protein</fullName>
    </submittedName>
</protein>
<dbReference type="RefSeq" id="WP_284825968.1">
    <property type="nucleotide sequence ID" value="NZ_JASOOY020000020.1"/>
</dbReference>
<dbReference type="AlphaFoldDB" id="A0AAW9SKM1"/>
<evidence type="ECO:0000256" key="1">
    <source>
        <dbReference type="SAM" id="MobiDB-lite"/>
    </source>
</evidence>
<reference evidence="2" key="1">
    <citation type="submission" date="2023-05" db="EMBL/GenBank/DDBJ databases">
        <authorList>
            <person name="Du J."/>
        </authorList>
    </citation>
    <scope>NUCLEOTIDE SEQUENCE</scope>
    <source>
        <strain evidence="2">UMB1064</strain>
    </source>
</reference>
<accession>A0AAW9SKM1</accession>
<sequence>MGALILIAITVGGAIIIASMAQNRSNRAFDARQNNQLEDAVADARRWIDRLGSQVLNLAGTDSASTQALADASERYNAASSQISTARTPAQARMARESALEGLHYINAAREIMGLPAGPTLPPLEGQKAAGSVTETRTIEHEGHSVTASPYATPETPNYYPGGRVAGRPVPAGWYSEPWWKSALRTGVWTAGSMLLFSTLFHGMAGVAYGADEFASGMGTGADDFGGTEDFGSDDFGGDDFGGDDLGGGDFGGGAADAGDAGDGGGFFDGLFGGGDGGSDGGGFFDGGFDGFDI</sequence>
<reference evidence="2" key="2">
    <citation type="submission" date="2024-05" db="EMBL/GenBank/DDBJ databases">
        <authorList>
            <person name="Wolfe A."/>
        </authorList>
    </citation>
    <scope>NUCLEOTIDE SEQUENCE</scope>
    <source>
        <strain evidence="2">UMB1064</strain>
    </source>
</reference>
<organism evidence="2 3">
    <name type="scientific">Corynebacterium amycolatum</name>
    <dbReference type="NCBI Taxonomy" id="43765"/>
    <lineage>
        <taxon>Bacteria</taxon>
        <taxon>Bacillati</taxon>
        <taxon>Actinomycetota</taxon>
        <taxon>Actinomycetes</taxon>
        <taxon>Mycobacteriales</taxon>
        <taxon>Corynebacteriaceae</taxon>
        <taxon>Corynebacterium</taxon>
    </lineage>
</organism>
<proteinExistence type="predicted"/>
<dbReference type="EMBL" id="JASOOY020000020">
    <property type="protein sequence ID" value="MEO3717142.1"/>
    <property type="molecule type" value="Genomic_DNA"/>
</dbReference>
<evidence type="ECO:0000313" key="3">
    <source>
        <dbReference type="Proteomes" id="UP001223646"/>
    </source>
</evidence>
<feature type="region of interest" description="Disordered" evidence="1">
    <location>
        <begin position="228"/>
        <end position="255"/>
    </location>
</feature>
<evidence type="ECO:0000313" key="2">
    <source>
        <dbReference type="EMBL" id="MEO3717142.1"/>
    </source>
</evidence>
<comment type="caution">
    <text evidence="2">The sequence shown here is derived from an EMBL/GenBank/DDBJ whole genome shotgun (WGS) entry which is preliminary data.</text>
</comment>